<feature type="compositionally biased region" description="Polar residues" evidence="1">
    <location>
        <begin position="135"/>
        <end position="146"/>
    </location>
</feature>
<dbReference type="EMBL" id="JBFDAA010000008">
    <property type="protein sequence ID" value="KAL1130379.1"/>
    <property type="molecule type" value="Genomic_DNA"/>
</dbReference>
<sequence length="161" mass="17437">MPGRTRSSPGGSSWNSLIHTATGFTPFEAVFGETGMWPVRHRTAYTTNARQRHQEFNEIEKKIEAEKVARDNEQINNDTLAKLRPGDAIYKASKHPVRRVTDGLTTLPCKKHHKGQKSGGGGGSRSHEGGKRQTTRVNGNNPSQDMSGCKGPGGQGDVTTG</sequence>
<reference evidence="2 3" key="1">
    <citation type="submission" date="2024-07" db="EMBL/GenBank/DDBJ databases">
        <title>Chromosome-level genome assembly of the water stick insect Ranatra chinensis (Heteroptera: Nepidae).</title>
        <authorList>
            <person name="Liu X."/>
        </authorList>
    </citation>
    <scope>NUCLEOTIDE SEQUENCE [LARGE SCALE GENOMIC DNA]</scope>
    <source>
        <strain evidence="2">Cailab_2021Rc</strain>
        <tissue evidence="2">Muscle</tissue>
    </source>
</reference>
<keyword evidence="3" id="KW-1185">Reference proteome</keyword>
<protein>
    <submittedName>
        <fullName evidence="2">Uncharacterized protein</fullName>
    </submittedName>
</protein>
<organism evidence="2 3">
    <name type="scientific">Ranatra chinensis</name>
    <dbReference type="NCBI Taxonomy" id="642074"/>
    <lineage>
        <taxon>Eukaryota</taxon>
        <taxon>Metazoa</taxon>
        <taxon>Ecdysozoa</taxon>
        <taxon>Arthropoda</taxon>
        <taxon>Hexapoda</taxon>
        <taxon>Insecta</taxon>
        <taxon>Pterygota</taxon>
        <taxon>Neoptera</taxon>
        <taxon>Paraneoptera</taxon>
        <taxon>Hemiptera</taxon>
        <taxon>Heteroptera</taxon>
        <taxon>Panheteroptera</taxon>
        <taxon>Nepomorpha</taxon>
        <taxon>Nepidae</taxon>
        <taxon>Ranatrinae</taxon>
        <taxon>Ranatra</taxon>
    </lineage>
</organism>
<name>A0ABD0Z4Q9_9HEMI</name>
<accession>A0ABD0Z4Q9</accession>
<proteinExistence type="predicted"/>
<feature type="compositionally biased region" description="Gly residues" evidence="1">
    <location>
        <begin position="150"/>
        <end position="161"/>
    </location>
</feature>
<dbReference type="Proteomes" id="UP001558652">
    <property type="component" value="Unassembled WGS sequence"/>
</dbReference>
<gene>
    <name evidence="2" type="ORF">AAG570_013317</name>
</gene>
<dbReference type="AlphaFoldDB" id="A0ABD0Z4Q9"/>
<evidence type="ECO:0000313" key="3">
    <source>
        <dbReference type="Proteomes" id="UP001558652"/>
    </source>
</evidence>
<evidence type="ECO:0000256" key="1">
    <source>
        <dbReference type="SAM" id="MobiDB-lite"/>
    </source>
</evidence>
<feature type="region of interest" description="Disordered" evidence="1">
    <location>
        <begin position="96"/>
        <end position="161"/>
    </location>
</feature>
<evidence type="ECO:0000313" key="2">
    <source>
        <dbReference type="EMBL" id="KAL1130379.1"/>
    </source>
</evidence>
<comment type="caution">
    <text evidence="2">The sequence shown here is derived from an EMBL/GenBank/DDBJ whole genome shotgun (WGS) entry which is preliminary data.</text>
</comment>